<feature type="region of interest" description="Disordered" evidence="1">
    <location>
        <begin position="848"/>
        <end position="930"/>
    </location>
</feature>
<dbReference type="Proteomes" id="UP000038010">
    <property type="component" value="Unassembled WGS sequence"/>
</dbReference>
<dbReference type="RefSeq" id="XP_018000046.1">
    <property type="nucleotide sequence ID" value="XM_018140063.1"/>
</dbReference>
<keyword evidence="4" id="KW-1185">Reference proteome</keyword>
<sequence length="1253" mass="135762">MLLAFAYALAAIFASLMLNEVRHLQLARTIGGSGKSGHTRHADVTSKVAQEAPPQCVVTSSSPQPSVPGDSCIWVPGGGSTGEYGTGTLHRVCNTSSVYAECVEWIKRDPEKMRRSEEMEAMDQRVRAVGELVSRQNAIDEKETVNAVVDTPSDDHPSIFKILLPGYAVWLACTFLLMRILNDKSANEHKEADRKVYAKPVRACERPEHKVLDKTTSEGSIVRTHSPGLCDQPAFGIAFVPYEPQCSVHGKPELQGEESACAANGCAGCCNARYLKRHRPKALDEVFDPVAIGLSSSAGSVASKAQEESARPCWPIVIDAVLSADNHASPNQHKSTPLEAKRDQSQPSQATKRHCPTVTVTTTQHQPKPSPTASAESSTLSQGLSSANHSTKVPAETGHPTTREVLRGLTPLTQMKHVPNPEVASFDGRVKDTVVKSPNSAAVSVDSTVKNVMTQSSTSKASSFNDKVKDTVTQVANLLEDPSQPCFDPSDPAVGRLICLPWHLVESVEKLATQSVQPMPLTASHAKLTRHSTIHYGDQAAKAGESHVKVLHLINDIQRAKVQSMREHGVYHERRKGREVHLTSSAIEALSEARTKINDASVGKKQKAEEAPGTPARSATKGPVKVADKPKLSTGQGNAAAESTGSWRPYRETRGRKMSRLEQAADNMAGSWPDHRTNIVTANIRLTVEGIDQAITAVRAAAESQAEFAAESIKLKAELVEDDAKATNEDTVHGQLDSKAERPLPSVPDNIAAIKESSSNASNATDTGLRSVIPYETRNHQIPTRIDTFCPWPAVLATPAPLTHHETRTDTEQHQMLTRADMLRPSPAVVQVPPAKLYDTNAYYMHQQPTTARPPTPYPRPMVTKPTPSQIDGLSTGDIWQHDNPMRIDDFCPRPSVQADSTSMKPDDTSTDNSREQQTTTTRDPSGPWLTAQSEANWLRLTSNLQNNTFDPYPAAPTTRPWLEVLASARHPDLKLNTRLDTLGPRSTAPKIDADIDDFYRSSPPPLEWSRDTSSESRSDSDSDSDSCPSLVDWDVHMGEISSLASAQQFWNALDKLVVENDVAKNKAGTEKEGEADEKEKEDQKEQKEEDSKDHNSDAADDAAANKPEARPVCNAAGSAPATEDDSPYEASESRSCSLDGDFQHVEYASDCSWDSESPSVYPASAADGDSWSNASAASSESLDVASVGVSGSGESENESDGDSVDSNDTVWRTIPQQPSASTSRVREIDNSVVPSVYVPGPCGCWDAECRHI</sequence>
<proteinExistence type="predicted"/>
<feature type="compositionally biased region" description="Basic and acidic residues" evidence="1">
    <location>
        <begin position="880"/>
        <end position="892"/>
    </location>
</feature>
<evidence type="ECO:0000256" key="1">
    <source>
        <dbReference type="SAM" id="MobiDB-lite"/>
    </source>
</evidence>
<feature type="compositionally biased region" description="Polar residues" evidence="1">
    <location>
        <begin position="364"/>
        <end position="391"/>
    </location>
</feature>
<feature type="region of interest" description="Disordered" evidence="1">
    <location>
        <begin position="326"/>
        <end position="400"/>
    </location>
</feature>
<dbReference type="EMBL" id="LFJN01000013">
    <property type="protein sequence ID" value="KPI40083.1"/>
    <property type="molecule type" value="Genomic_DNA"/>
</dbReference>
<gene>
    <name evidence="3" type="ORF">AB675_11235</name>
</gene>
<feature type="region of interest" description="Disordered" evidence="1">
    <location>
        <begin position="978"/>
        <end position="1028"/>
    </location>
</feature>
<name>A0A0N1P150_9EURO</name>
<protein>
    <submittedName>
        <fullName evidence="3">Uncharacterized protein</fullName>
    </submittedName>
</protein>
<reference evidence="3 4" key="1">
    <citation type="submission" date="2015-06" db="EMBL/GenBank/DDBJ databases">
        <title>Draft genome of the ant-associated black yeast Phialophora attae CBS 131958.</title>
        <authorList>
            <person name="Moreno L.F."/>
            <person name="Stielow B.J."/>
            <person name="de Hoog S."/>
            <person name="Vicente V.A."/>
            <person name="Weiss V.A."/>
            <person name="de Vries M."/>
            <person name="Cruz L.M."/>
            <person name="Souza E.M."/>
        </authorList>
    </citation>
    <scope>NUCLEOTIDE SEQUENCE [LARGE SCALE GENOMIC DNA]</scope>
    <source>
        <strain evidence="3 4">CBS 131958</strain>
    </source>
</reference>
<feature type="compositionally biased region" description="Polar residues" evidence="1">
    <location>
        <begin position="326"/>
        <end position="335"/>
    </location>
</feature>
<accession>A0A0N1P150</accession>
<dbReference type="GeneID" id="28731943"/>
<feature type="compositionally biased region" description="Low complexity" evidence="1">
    <location>
        <begin position="1164"/>
        <end position="1195"/>
    </location>
</feature>
<feature type="region of interest" description="Disordered" evidence="1">
    <location>
        <begin position="1066"/>
        <end position="1136"/>
    </location>
</feature>
<feature type="compositionally biased region" description="Acidic residues" evidence="1">
    <location>
        <begin position="1196"/>
        <end position="1206"/>
    </location>
</feature>
<feature type="region of interest" description="Disordered" evidence="1">
    <location>
        <begin position="1150"/>
        <end position="1229"/>
    </location>
</feature>
<feature type="signal peptide" evidence="2">
    <location>
        <begin position="1"/>
        <end position="23"/>
    </location>
</feature>
<feature type="compositionally biased region" description="Polar residues" evidence="1">
    <location>
        <begin position="1215"/>
        <end position="1224"/>
    </location>
</feature>
<feature type="compositionally biased region" description="Polar residues" evidence="1">
    <location>
        <begin position="633"/>
        <end position="646"/>
    </location>
</feature>
<feature type="compositionally biased region" description="Basic and acidic residues" evidence="1">
    <location>
        <begin position="1009"/>
        <end position="1021"/>
    </location>
</feature>
<feature type="compositionally biased region" description="Basic and acidic residues" evidence="1">
    <location>
        <begin position="1066"/>
        <end position="1098"/>
    </location>
</feature>
<dbReference type="VEuPathDB" id="FungiDB:AB675_11235"/>
<comment type="caution">
    <text evidence="3">The sequence shown here is derived from an EMBL/GenBank/DDBJ whole genome shotgun (WGS) entry which is preliminary data.</text>
</comment>
<feature type="region of interest" description="Disordered" evidence="1">
    <location>
        <begin position="31"/>
        <end position="63"/>
    </location>
</feature>
<feature type="chain" id="PRO_5005879511" evidence="2">
    <location>
        <begin position="24"/>
        <end position="1253"/>
    </location>
</feature>
<dbReference type="AlphaFoldDB" id="A0A0N1P150"/>
<feature type="compositionally biased region" description="Low complexity" evidence="1">
    <location>
        <begin position="53"/>
        <end position="63"/>
    </location>
</feature>
<feature type="region of interest" description="Disordered" evidence="1">
    <location>
        <begin position="598"/>
        <end position="652"/>
    </location>
</feature>
<feature type="region of interest" description="Disordered" evidence="1">
    <location>
        <begin position="727"/>
        <end position="746"/>
    </location>
</feature>
<evidence type="ECO:0000313" key="4">
    <source>
        <dbReference type="Proteomes" id="UP000038010"/>
    </source>
</evidence>
<feature type="compositionally biased region" description="Basic and acidic residues" evidence="1">
    <location>
        <begin position="727"/>
        <end position="742"/>
    </location>
</feature>
<organism evidence="3 4">
    <name type="scientific">Cyphellophora attinorum</name>
    <dbReference type="NCBI Taxonomy" id="1664694"/>
    <lineage>
        <taxon>Eukaryota</taxon>
        <taxon>Fungi</taxon>
        <taxon>Dikarya</taxon>
        <taxon>Ascomycota</taxon>
        <taxon>Pezizomycotina</taxon>
        <taxon>Eurotiomycetes</taxon>
        <taxon>Chaetothyriomycetidae</taxon>
        <taxon>Chaetothyriales</taxon>
        <taxon>Cyphellophoraceae</taxon>
        <taxon>Cyphellophora</taxon>
    </lineage>
</organism>
<evidence type="ECO:0000313" key="3">
    <source>
        <dbReference type="EMBL" id="KPI40083.1"/>
    </source>
</evidence>
<evidence type="ECO:0000256" key="2">
    <source>
        <dbReference type="SAM" id="SignalP"/>
    </source>
</evidence>
<keyword evidence="2" id="KW-0732">Signal</keyword>